<dbReference type="AlphaFoldDB" id="H6WB84"/>
<evidence type="ECO:0000256" key="6">
    <source>
        <dbReference type="ARBA" id="ARBA00022630"/>
    </source>
</evidence>
<dbReference type="EMBL" id="JQ062403">
    <property type="protein sequence ID" value="AFA52572.1"/>
    <property type="molecule type" value="Genomic_DNA"/>
</dbReference>
<evidence type="ECO:0000256" key="8">
    <source>
        <dbReference type="ARBA" id="ARBA00022857"/>
    </source>
</evidence>
<evidence type="ECO:0000256" key="11">
    <source>
        <dbReference type="ARBA" id="ARBA00031183"/>
    </source>
</evidence>
<accession>H6WB84</accession>
<evidence type="ECO:0000256" key="10">
    <source>
        <dbReference type="ARBA" id="ARBA00023027"/>
    </source>
</evidence>
<dbReference type="PRINTS" id="PR00411">
    <property type="entry name" value="PNDRDTASEI"/>
</dbReference>
<dbReference type="InterPro" id="IPR023753">
    <property type="entry name" value="FAD/NAD-binding_dom"/>
</dbReference>
<evidence type="ECO:0000256" key="9">
    <source>
        <dbReference type="ARBA" id="ARBA00023002"/>
    </source>
</evidence>
<evidence type="ECO:0000256" key="5">
    <source>
        <dbReference type="ARBA" id="ARBA00022490"/>
    </source>
</evidence>
<feature type="domain" description="FAD/NAD(P)-binding" evidence="13">
    <location>
        <begin position="43"/>
        <end position="246"/>
    </location>
</feature>
<dbReference type="Gene3D" id="3.50.50.60">
    <property type="entry name" value="FAD/NAD(P)-binding domain"/>
    <property type="match status" value="1"/>
</dbReference>
<evidence type="ECO:0000256" key="2">
    <source>
        <dbReference type="ARBA" id="ARBA00002842"/>
    </source>
</evidence>
<sequence>MQCEETFNKFVKYKVDLFIGSAELIPKEESMHGKLSVRVCRPTNCVEIPTDKICIATGSRAHRPNKIYKNISIEFVPNVIIDSTEMSQIVDLPRTVGIIGGGVIAVEYATVFAKLGVGVSLICPKKNFLPFLEEDIKEALRARMSKEHVLFLESEISGIKLTNDRKALISFQKMALHPQTLKVDLLMYSGGRDANSEGLKCEAVNVEIGKFGRIEVDSRCRTTNPDIFAIGDVSGGGLASIAAQQGRYVSDQLFLNRLVIKANSMLNKSTPMEDVLDDDFFGSQNENVFESNEFESTEYESVEAESKLALFGTSFGAKVPLTLWTVPEVAGVGLSEGEIPYESKGKYVIGYAYFKDLARGRFSGEDGGFLKIIASVDKIGQHVVKGVHVMGEASNELIQLGSVMVHSKATLEQIVNTPFAAVTLSALYHVASDDALSKSPLSLY</sequence>
<evidence type="ECO:0000313" key="14">
    <source>
        <dbReference type="EMBL" id="AFA52572.1"/>
    </source>
</evidence>
<dbReference type="GO" id="GO:0004148">
    <property type="term" value="F:dihydrolipoyl dehydrogenase (NADH) activity"/>
    <property type="evidence" value="ECO:0007669"/>
    <property type="project" value="TreeGrafter"/>
</dbReference>
<reference evidence="14" key="1">
    <citation type="journal article" date="2012" name="Mol. Biol. Evol.">
        <title>Transcriptomic Evidence for the Expression of Horizontally Transferred Algal Nuclear Genes in the Photosynthetic Sea Slug, Elysia chlorotica.</title>
        <authorList>
            <person name="Pierce S.K."/>
            <person name="Fang X."/>
            <person name="Schwartz J.A."/>
            <person name="Jiang X."/>
            <person name="Zhao W."/>
            <person name="Curtis N.E."/>
            <person name="Kocot K.M."/>
            <person name="Yang B."/>
            <person name="Wang J."/>
        </authorList>
    </citation>
    <scope>NUCLEOTIDE SEQUENCE</scope>
</reference>
<evidence type="ECO:0000256" key="3">
    <source>
        <dbReference type="ARBA" id="ARBA00004496"/>
    </source>
</evidence>
<keyword evidence="6" id="KW-0285">Flavoprotein</keyword>
<dbReference type="GO" id="GO:0006103">
    <property type="term" value="P:2-oxoglutarate metabolic process"/>
    <property type="evidence" value="ECO:0007669"/>
    <property type="project" value="TreeGrafter"/>
</dbReference>
<dbReference type="GO" id="GO:0003957">
    <property type="term" value="F:NAD(P)+ transhydrogenase (Si-specific) activity"/>
    <property type="evidence" value="ECO:0007669"/>
    <property type="project" value="UniProtKB-EC"/>
</dbReference>
<dbReference type="SUPFAM" id="SSF51905">
    <property type="entry name" value="FAD/NAD(P)-binding domain"/>
    <property type="match status" value="1"/>
</dbReference>
<dbReference type="InterPro" id="IPR004099">
    <property type="entry name" value="Pyr_nucl-diS_OxRdtase_dimer"/>
</dbReference>
<feature type="domain" description="Pyridine nucleotide-disulphide oxidoreductase dimerisation" evidence="12">
    <location>
        <begin position="319"/>
        <end position="425"/>
    </location>
</feature>
<evidence type="ECO:0000256" key="4">
    <source>
        <dbReference type="ARBA" id="ARBA00012772"/>
    </source>
</evidence>
<dbReference type="PRINTS" id="PR00368">
    <property type="entry name" value="FADPNR"/>
</dbReference>
<comment type="function">
    <text evidence="2">Conversion of NADPH, generated by peripheral catabolic pathways, to NADH, which can enter the respiratory chain for energy generation.</text>
</comment>
<dbReference type="SUPFAM" id="SSF55424">
    <property type="entry name" value="FAD/NAD-linked reductases, dimerisation (C-terminal) domain"/>
    <property type="match status" value="1"/>
</dbReference>
<proteinExistence type="predicted"/>
<keyword evidence="7" id="KW-0274">FAD</keyword>
<name>H6WB84_VAULI</name>
<evidence type="ECO:0000256" key="7">
    <source>
        <dbReference type="ARBA" id="ARBA00022827"/>
    </source>
</evidence>
<comment type="cofactor">
    <cofactor evidence="1">
        <name>FAD</name>
        <dbReference type="ChEBI" id="CHEBI:57692"/>
    </cofactor>
</comment>
<organism evidence="14">
    <name type="scientific">Vaucheria litorea</name>
    <name type="common">Yellow-green alga</name>
    <dbReference type="NCBI Taxonomy" id="109269"/>
    <lineage>
        <taxon>Eukaryota</taxon>
        <taxon>Sar</taxon>
        <taxon>Stramenopiles</taxon>
        <taxon>Ochrophyta</taxon>
        <taxon>PX clade</taxon>
        <taxon>Xanthophyceae</taxon>
        <taxon>Vaucheriales</taxon>
        <taxon>Vaucheriaceae</taxon>
        <taxon>Vaucheria</taxon>
    </lineage>
</organism>
<evidence type="ECO:0000256" key="1">
    <source>
        <dbReference type="ARBA" id="ARBA00001974"/>
    </source>
</evidence>
<dbReference type="InterPro" id="IPR036188">
    <property type="entry name" value="FAD/NAD-bd_sf"/>
</dbReference>
<dbReference type="GO" id="GO:0050660">
    <property type="term" value="F:flavin adenine dinucleotide binding"/>
    <property type="evidence" value="ECO:0007669"/>
    <property type="project" value="TreeGrafter"/>
</dbReference>
<evidence type="ECO:0000259" key="12">
    <source>
        <dbReference type="Pfam" id="PF02852"/>
    </source>
</evidence>
<dbReference type="EC" id="1.6.1.1" evidence="4"/>
<dbReference type="Pfam" id="PF07992">
    <property type="entry name" value="Pyr_redox_2"/>
    <property type="match status" value="1"/>
</dbReference>
<dbReference type="PANTHER" id="PTHR22912:SF93">
    <property type="entry name" value="SOLUBLE PYRIDINE NUCLEOTIDE TRANSHYDROGENASE"/>
    <property type="match status" value="1"/>
</dbReference>
<protein>
    <recommendedName>
        <fullName evidence="4">NAD(P)(+) transhydrogenase (Si-specific)</fullName>
        <ecNumber evidence="4">1.6.1.1</ecNumber>
    </recommendedName>
    <alternativeName>
        <fullName evidence="11">NAD(P)(+) transhydrogenase [B-specific]</fullName>
    </alternativeName>
</protein>
<dbReference type="InterPro" id="IPR016156">
    <property type="entry name" value="FAD/NAD-linked_Rdtase_dimer_sf"/>
</dbReference>
<keyword evidence="8" id="KW-0521">NADP</keyword>
<dbReference type="Pfam" id="PF02852">
    <property type="entry name" value="Pyr_redox_dim"/>
    <property type="match status" value="1"/>
</dbReference>
<comment type="subcellular location">
    <subcellularLocation>
        <location evidence="3">Cytoplasm</location>
    </subcellularLocation>
</comment>
<evidence type="ECO:0000259" key="13">
    <source>
        <dbReference type="Pfam" id="PF07992"/>
    </source>
</evidence>
<keyword evidence="5" id="KW-0963">Cytoplasm</keyword>
<keyword evidence="9" id="KW-0560">Oxidoreductase</keyword>
<dbReference type="GO" id="GO:0005829">
    <property type="term" value="C:cytosol"/>
    <property type="evidence" value="ECO:0007669"/>
    <property type="project" value="TreeGrafter"/>
</dbReference>
<dbReference type="InterPro" id="IPR050151">
    <property type="entry name" value="Class-I_Pyr_Nuc-Dis_Oxidored"/>
</dbReference>
<keyword evidence="10" id="KW-0520">NAD</keyword>
<dbReference type="Gene3D" id="3.30.390.30">
    <property type="match status" value="1"/>
</dbReference>
<dbReference type="PANTHER" id="PTHR22912">
    <property type="entry name" value="DISULFIDE OXIDOREDUCTASE"/>
    <property type="match status" value="1"/>
</dbReference>